<protein>
    <submittedName>
        <fullName evidence="2">DUF4173 domain-containing protein</fullName>
    </submittedName>
</protein>
<feature type="transmembrane region" description="Helical" evidence="1">
    <location>
        <begin position="344"/>
        <end position="365"/>
    </location>
</feature>
<keyword evidence="3" id="KW-1185">Reference proteome</keyword>
<feature type="transmembrane region" description="Helical" evidence="1">
    <location>
        <begin position="147"/>
        <end position="167"/>
    </location>
</feature>
<feature type="transmembrane region" description="Helical" evidence="1">
    <location>
        <begin position="20"/>
        <end position="38"/>
    </location>
</feature>
<sequence>MIGESKTYATKLTLENRTKIKLLIYGMLSAAGFSYLVLPEYAGISVPVFAVLQLICLWFVVPDKKRLWRYIPIFILSLNAVLSENNIWRGWNLLVSIFLYGFMFSDLNGRFFPNLFGTTIAPFRHFSKPFRWIIEANKQKAPVIKRVLAALCITVPVLILLLVLLSSADMVFGTGISNFTQKAFHSISFYAVWKIALGLLAGFYLFGMVCHSYSERNMAALSAKPAKQGDTLILNILLFAIAAVYTIFAVVQFRYLFAEQTLPYGLTYTEYARKGFFELLFLTGINIFIILLTVHFTKHKTGPAAKTIRALCVYLCAMTLVLLASSFYRMWLYNEDDGLTRLRFLVFGFLIFEGVGLLATFYYIIKPKFDIIAVYLGIGLAYYLVLNLVPMDYFVAKSQVDMYLEGRRKGVEYALTLSSDAAPQIARLIHTDAKEQAETYFERQNKRYAHLPKRWQRFNFSSEACRKIGLNNRTEQ</sequence>
<feature type="transmembrane region" description="Helical" evidence="1">
    <location>
        <begin position="44"/>
        <end position="60"/>
    </location>
</feature>
<feature type="transmembrane region" description="Helical" evidence="1">
    <location>
        <begin position="372"/>
        <end position="389"/>
    </location>
</feature>
<accession>A0A926DNZ8</accession>
<dbReference type="EMBL" id="JACRSU010000003">
    <property type="protein sequence ID" value="MBC8541182.1"/>
    <property type="molecule type" value="Genomic_DNA"/>
</dbReference>
<evidence type="ECO:0000313" key="2">
    <source>
        <dbReference type="EMBL" id="MBC8541182.1"/>
    </source>
</evidence>
<feature type="transmembrane region" description="Helical" evidence="1">
    <location>
        <begin position="275"/>
        <end position="296"/>
    </location>
</feature>
<proteinExistence type="predicted"/>
<name>A0A926DNZ8_9FIRM</name>
<dbReference type="Proteomes" id="UP000611762">
    <property type="component" value="Unassembled WGS sequence"/>
</dbReference>
<keyword evidence="1" id="KW-0472">Membrane</keyword>
<organism evidence="2 3">
    <name type="scientific">Congzhengia minquanensis</name>
    <dbReference type="NCBI Taxonomy" id="2763657"/>
    <lineage>
        <taxon>Bacteria</taxon>
        <taxon>Bacillati</taxon>
        <taxon>Bacillota</taxon>
        <taxon>Clostridia</taxon>
        <taxon>Eubacteriales</taxon>
        <taxon>Oscillospiraceae</taxon>
        <taxon>Congzhengia</taxon>
    </lineage>
</organism>
<dbReference type="Pfam" id="PF13687">
    <property type="entry name" value="DUF4153"/>
    <property type="match status" value="1"/>
</dbReference>
<dbReference type="RefSeq" id="WP_249313125.1">
    <property type="nucleotide sequence ID" value="NZ_JACRSU010000003.1"/>
</dbReference>
<comment type="caution">
    <text evidence="2">The sequence shown here is derived from an EMBL/GenBank/DDBJ whole genome shotgun (WGS) entry which is preliminary data.</text>
</comment>
<feature type="transmembrane region" description="Helical" evidence="1">
    <location>
        <begin position="232"/>
        <end position="255"/>
    </location>
</feature>
<gene>
    <name evidence="2" type="ORF">H8698_09370</name>
</gene>
<dbReference type="InterPro" id="IPR025291">
    <property type="entry name" value="DUF4153"/>
</dbReference>
<reference evidence="2" key="1">
    <citation type="submission" date="2020-08" db="EMBL/GenBank/DDBJ databases">
        <title>Genome public.</title>
        <authorList>
            <person name="Liu C."/>
            <person name="Sun Q."/>
        </authorList>
    </citation>
    <scope>NUCLEOTIDE SEQUENCE</scope>
    <source>
        <strain evidence="2">H8</strain>
    </source>
</reference>
<dbReference type="AlphaFoldDB" id="A0A926DNZ8"/>
<evidence type="ECO:0000313" key="3">
    <source>
        <dbReference type="Proteomes" id="UP000611762"/>
    </source>
</evidence>
<feature type="transmembrane region" description="Helical" evidence="1">
    <location>
        <begin position="187"/>
        <end position="211"/>
    </location>
</feature>
<evidence type="ECO:0000256" key="1">
    <source>
        <dbReference type="SAM" id="Phobius"/>
    </source>
</evidence>
<keyword evidence="1" id="KW-0812">Transmembrane</keyword>
<keyword evidence="1" id="KW-1133">Transmembrane helix</keyword>
<feature type="transmembrane region" description="Helical" evidence="1">
    <location>
        <begin position="308"/>
        <end position="332"/>
    </location>
</feature>